<dbReference type="RefSeq" id="WP_397214347.1">
    <property type="nucleotide sequence ID" value="NZ_JBGFSN010000004.1"/>
</dbReference>
<evidence type="ECO:0000313" key="3">
    <source>
        <dbReference type="EMBL" id="MFH8134500.1"/>
    </source>
</evidence>
<feature type="domain" description="FAD dependent oxidoreductase" evidence="2">
    <location>
        <begin position="2"/>
        <end position="342"/>
    </location>
</feature>
<organism evidence="3 4">
    <name type="scientific">Pantoea osteomyelitidis</name>
    <dbReference type="NCBI Taxonomy" id="3230026"/>
    <lineage>
        <taxon>Bacteria</taxon>
        <taxon>Pseudomonadati</taxon>
        <taxon>Pseudomonadota</taxon>
        <taxon>Gammaproteobacteria</taxon>
        <taxon>Enterobacterales</taxon>
        <taxon>Erwiniaceae</taxon>
        <taxon>Pantoea</taxon>
    </lineage>
</organism>
<gene>
    <name evidence="3" type="ORF">ABU178_10005</name>
</gene>
<dbReference type="EC" id="1.-.-.-" evidence="3"/>
<dbReference type="Gene3D" id="3.50.50.60">
    <property type="entry name" value="FAD/NAD(P)-binding domain"/>
    <property type="match status" value="1"/>
</dbReference>
<dbReference type="PANTHER" id="PTHR13847:SF289">
    <property type="entry name" value="GLYCINE OXIDASE"/>
    <property type="match status" value="1"/>
</dbReference>
<reference evidence="3 4" key="1">
    <citation type="submission" date="2024-08" db="EMBL/GenBank/DDBJ databases">
        <title>Pantoea ronii - a newly identified human opportunistic pathogen.</title>
        <authorList>
            <person name="Keidar-Friedman D."/>
            <person name="Sorek N."/>
            <person name="Leshin-Carmel D."/>
            <person name="Tsur A."/>
            <person name="Amsalem M."/>
            <person name="Tolkach D."/>
            <person name="Brosh-Nissimov T."/>
        </authorList>
    </citation>
    <scope>NUCLEOTIDE SEQUENCE [LARGE SCALE GENOMIC DNA]</scope>
    <source>
        <strain evidence="3 4">AA23256</strain>
    </source>
</reference>
<dbReference type="PANTHER" id="PTHR13847">
    <property type="entry name" value="SARCOSINE DEHYDROGENASE-RELATED"/>
    <property type="match status" value="1"/>
</dbReference>
<dbReference type="Proteomes" id="UP001611251">
    <property type="component" value="Unassembled WGS sequence"/>
</dbReference>
<protein>
    <submittedName>
        <fullName evidence="3">NAD(P)/FAD-dependent oxidoreductase</fullName>
        <ecNumber evidence="3">1.-.-.-</ecNumber>
    </submittedName>
</protein>
<comment type="caution">
    <text evidence="3">The sequence shown here is derived from an EMBL/GenBank/DDBJ whole genome shotgun (WGS) entry which is preliminary data.</text>
</comment>
<keyword evidence="1 3" id="KW-0560">Oxidoreductase</keyword>
<dbReference type="Gene3D" id="3.30.9.10">
    <property type="entry name" value="D-Amino Acid Oxidase, subunit A, domain 2"/>
    <property type="match status" value="1"/>
</dbReference>
<dbReference type="PROSITE" id="PS51257">
    <property type="entry name" value="PROKAR_LIPOPROTEIN"/>
    <property type="match status" value="1"/>
</dbReference>
<sequence length="371" mass="39921">MRIAVVGGGVIGASCARFLAQSGASVTLYTESELTSGASGRSLSWLNASGPWPDHYFHLRMAGIDRYRTLLSQHPDIDWIRFDGGIFCSDEQEIRQWHQAERAHGYDSHLCDADQIAALEPCVNPEALSRKVMVNPGEGWVSLPALIDWLIASFSAYGGELCCNAGKTAPVTGEDGAVRGIKSERYGEVAFDKVVIACGANTPAIVTELGFPLPDGNVLSMVAWSQPQARLPRKVFNTPRVALRPHPGQALAIDHSWYADEIHEDEAGHCTVPESVLTRLFAEADALLNPDAPLQVASYKAGWKPVPADGFPVLGEIPGVPGAWVAYTHSGATLGLIIGELLSLEILSGVHHPMLAAFRPARFQADAVQEK</sequence>
<dbReference type="EMBL" id="JBGFSN010000004">
    <property type="protein sequence ID" value="MFH8134500.1"/>
    <property type="molecule type" value="Genomic_DNA"/>
</dbReference>
<dbReference type="GO" id="GO:0016491">
    <property type="term" value="F:oxidoreductase activity"/>
    <property type="evidence" value="ECO:0007669"/>
    <property type="project" value="UniProtKB-KW"/>
</dbReference>
<proteinExistence type="predicted"/>
<dbReference type="InterPro" id="IPR006076">
    <property type="entry name" value="FAD-dep_OxRdtase"/>
</dbReference>
<evidence type="ECO:0000313" key="4">
    <source>
        <dbReference type="Proteomes" id="UP001611251"/>
    </source>
</evidence>
<evidence type="ECO:0000256" key="1">
    <source>
        <dbReference type="ARBA" id="ARBA00023002"/>
    </source>
</evidence>
<evidence type="ECO:0000259" key="2">
    <source>
        <dbReference type="Pfam" id="PF01266"/>
    </source>
</evidence>
<accession>A0ABW7PXA2</accession>
<name>A0ABW7PXA2_9GAMM</name>
<dbReference type="Pfam" id="PF01266">
    <property type="entry name" value="DAO"/>
    <property type="match status" value="1"/>
</dbReference>
<dbReference type="InterPro" id="IPR036188">
    <property type="entry name" value="FAD/NAD-bd_sf"/>
</dbReference>
<keyword evidence="4" id="KW-1185">Reference proteome</keyword>
<dbReference type="SUPFAM" id="SSF51905">
    <property type="entry name" value="FAD/NAD(P)-binding domain"/>
    <property type="match status" value="1"/>
</dbReference>